<feature type="region of interest" description="Disordered" evidence="1">
    <location>
        <begin position="78"/>
        <end position="228"/>
    </location>
</feature>
<feature type="compositionally biased region" description="Basic residues" evidence="1">
    <location>
        <begin position="145"/>
        <end position="156"/>
    </location>
</feature>
<feature type="non-terminal residue" evidence="2">
    <location>
        <position position="228"/>
    </location>
</feature>
<gene>
    <name evidence="2" type="ORF">SLEP1_g59930</name>
</gene>
<keyword evidence="3" id="KW-1185">Reference proteome</keyword>
<feature type="compositionally biased region" description="Basic and acidic residues" evidence="1">
    <location>
        <begin position="193"/>
        <end position="203"/>
    </location>
</feature>
<accession>A0AAV5MTT4</accession>
<protein>
    <submittedName>
        <fullName evidence="2">Uncharacterized protein</fullName>
    </submittedName>
</protein>
<dbReference type="AntiFam" id="ANF00034">
    <property type="entry name" value="Antisense to 5.8S rRNA"/>
</dbReference>
<reference evidence="2 3" key="1">
    <citation type="journal article" date="2021" name="Commun. Biol.">
        <title>The genome of Shorea leprosula (Dipterocarpaceae) highlights the ecological relevance of drought in aseasonal tropical rainforests.</title>
        <authorList>
            <person name="Ng K.K.S."/>
            <person name="Kobayashi M.J."/>
            <person name="Fawcett J.A."/>
            <person name="Hatakeyama M."/>
            <person name="Paape T."/>
            <person name="Ng C.H."/>
            <person name="Ang C.C."/>
            <person name="Tnah L.H."/>
            <person name="Lee C.T."/>
            <person name="Nishiyama T."/>
            <person name="Sese J."/>
            <person name="O'Brien M.J."/>
            <person name="Copetti D."/>
            <person name="Mohd Noor M.I."/>
            <person name="Ong R.C."/>
            <person name="Putra M."/>
            <person name="Sireger I.Z."/>
            <person name="Indrioko S."/>
            <person name="Kosugi Y."/>
            <person name="Izuno A."/>
            <person name="Isagi Y."/>
            <person name="Lee S.L."/>
            <person name="Shimizu K.K."/>
        </authorList>
    </citation>
    <scope>NUCLEOTIDE SEQUENCE [LARGE SCALE GENOMIC DNA]</scope>
    <source>
        <strain evidence="2">214</strain>
    </source>
</reference>
<sequence length="228" mass="24836">MLKFSGYSYLIRGHGSPPRPCGQRGGVKKDNDARTGMPFGIPKGAMCVQRFDDSRKFCNSHYLSHFAAFFIDARTKRSPKHLPTKGTAPSPRRDRPPKVIQLPPLSASRDGPPPYPVGWGTPNNPRTVAYNPQKEDPGTGSRRPPVIHRPHNHPSTKSRGQFQTVRSSTTSLREPQGEMVKPSGQATLLGSEPKTRPKGDDRSSAGPDNNCTGCEDIGFADALPQGTN</sequence>
<dbReference type="AlphaFoldDB" id="A0AAV5MTT4"/>
<proteinExistence type="predicted"/>
<feature type="compositionally biased region" description="Polar residues" evidence="1">
    <location>
        <begin position="157"/>
        <end position="173"/>
    </location>
</feature>
<evidence type="ECO:0000256" key="1">
    <source>
        <dbReference type="SAM" id="MobiDB-lite"/>
    </source>
</evidence>
<dbReference type="EMBL" id="BPVZ01001337">
    <property type="protein sequence ID" value="GKV53400.1"/>
    <property type="molecule type" value="Genomic_DNA"/>
</dbReference>
<evidence type="ECO:0000313" key="2">
    <source>
        <dbReference type="EMBL" id="GKV53400.1"/>
    </source>
</evidence>
<organism evidence="2 3">
    <name type="scientific">Rubroshorea leprosula</name>
    <dbReference type="NCBI Taxonomy" id="152421"/>
    <lineage>
        <taxon>Eukaryota</taxon>
        <taxon>Viridiplantae</taxon>
        <taxon>Streptophyta</taxon>
        <taxon>Embryophyta</taxon>
        <taxon>Tracheophyta</taxon>
        <taxon>Spermatophyta</taxon>
        <taxon>Magnoliopsida</taxon>
        <taxon>eudicotyledons</taxon>
        <taxon>Gunneridae</taxon>
        <taxon>Pentapetalae</taxon>
        <taxon>rosids</taxon>
        <taxon>malvids</taxon>
        <taxon>Malvales</taxon>
        <taxon>Dipterocarpaceae</taxon>
        <taxon>Rubroshorea</taxon>
    </lineage>
</organism>
<name>A0AAV5MTT4_9ROSI</name>
<dbReference type="Proteomes" id="UP001054252">
    <property type="component" value="Unassembled WGS sequence"/>
</dbReference>
<evidence type="ECO:0000313" key="3">
    <source>
        <dbReference type="Proteomes" id="UP001054252"/>
    </source>
</evidence>
<comment type="caution">
    <text evidence="2">The sequence shown here is derived from an EMBL/GenBank/DDBJ whole genome shotgun (WGS) entry which is preliminary data.</text>
</comment>